<dbReference type="AlphaFoldDB" id="A0A9P7Q2M0"/>
<evidence type="ECO:0000313" key="1">
    <source>
        <dbReference type="EMBL" id="KAG6117967.1"/>
    </source>
</evidence>
<comment type="caution">
    <text evidence="1">The sequence shown here is derived from an EMBL/GenBank/DDBJ whole genome shotgun (WGS) entry which is preliminary data.</text>
</comment>
<gene>
    <name evidence="1" type="ORF">E4U13_000637</name>
</gene>
<dbReference type="Proteomes" id="UP000732380">
    <property type="component" value="Unassembled WGS sequence"/>
</dbReference>
<sequence length="120" mass="12949">MKLNTVLGAFALSTLEAYRAHASPLEPDTRSLSLEGGDTTEHCCVGFTIGDQRRAKYVDYPKRDLIAVVDSDGDCLLLAFQTSTPPSQGGCATWDFVAQSCTAAQNATAWWEPFGVCLLD</sequence>
<reference evidence="1 2" key="1">
    <citation type="journal article" date="2020" name="bioRxiv">
        <title>Whole genome comparisons of ergot fungi reveals the divergence and evolution of species within the genus Claviceps are the result of varying mechanisms driving genome evolution and host range expansion.</title>
        <authorList>
            <person name="Wyka S.A."/>
            <person name="Mondo S.J."/>
            <person name="Liu M."/>
            <person name="Dettman J."/>
            <person name="Nalam V."/>
            <person name="Broders K.D."/>
        </authorList>
    </citation>
    <scope>NUCLEOTIDE SEQUENCE [LARGE SCALE GENOMIC DNA]</scope>
    <source>
        <strain evidence="1 2">LM576</strain>
    </source>
</reference>
<name>A0A9P7Q2M0_9HYPO</name>
<accession>A0A9P7Q2M0</accession>
<dbReference type="EMBL" id="SRQM01000119">
    <property type="protein sequence ID" value="KAG6117967.1"/>
    <property type="molecule type" value="Genomic_DNA"/>
</dbReference>
<organism evidence="1 2">
    <name type="scientific">Claviceps humidiphila</name>
    <dbReference type="NCBI Taxonomy" id="1294629"/>
    <lineage>
        <taxon>Eukaryota</taxon>
        <taxon>Fungi</taxon>
        <taxon>Dikarya</taxon>
        <taxon>Ascomycota</taxon>
        <taxon>Pezizomycotina</taxon>
        <taxon>Sordariomycetes</taxon>
        <taxon>Hypocreomycetidae</taxon>
        <taxon>Hypocreales</taxon>
        <taxon>Clavicipitaceae</taxon>
        <taxon>Claviceps</taxon>
    </lineage>
</organism>
<protein>
    <submittedName>
        <fullName evidence="1">Uncharacterized protein</fullName>
    </submittedName>
</protein>
<evidence type="ECO:0000313" key="2">
    <source>
        <dbReference type="Proteomes" id="UP000732380"/>
    </source>
</evidence>
<proteinExistence type="predicted"/>
<keyword evidence="2" id="KW-1185">Reference proteome</keyword>